<feature type="repeat" description="Solcar" evidence="9">
    <location>
        <begin position="65"/>
        <end position="173"/>
    </location>
</feature>
<name>A0AAW1K9P1_SAPOF</name>
<comment type="subcellular location">
    <subcellularLocation>
        <location evidence="1 11">Membrane</location>
        <topology evidence="1 11">Multi-pass membrane protein</topology>
    </subcellularLocation>
</comment>
<dbReference type="GO" id="GO:0140021">
    <property type="term" value="P:mitochondrial ADP transmembrane transport"/>
    <property type="evidence" value="ECO:0007669"/>
    <property type="project" value="InterPro"/>
</dbReference>
<organism evidence="12 13">
    <name type="scientific">Saponaria officinalis</name>
    <name type="common">Common soapwort</name>
    <name type="synonym">Lychnis saponaria</name>
    <dbReference type="NCBI Taxonomy" id="3572"/>
    <lineage>
        <taxon>Eukaryota</taxon>
        <taxon>Viridiplantae</taxon>
        <taxon>Streptophyta</taxon>
        <taxon>Embryophyta</taxon>
        <taxon>Tracheophyta</taxon>
        <taxon>Spermatophyta</taxon>
        <taxon>Magnoliopsida</taxon>
        <taxon>eudicotyledons</taxon>
        <taxon>Gunneridae</taxon>
        <taxon>Pentapetalae</taxon>
        <taxon>Caryophyllales</taxon>
        <taxon>Caryophyllaceae</taxon>
        <taxon>Caryophylleae</taxon>
        <taxon>Saponaria</taxon>
    </lineage>
</organism>
<dbReference type="GO" id="GO:1990544">
    <property type="term" value="P:mitochondrial ATP transmembrane transport"/>
    <property type="evidence" value="ECO:0007669"/>
    <property type="project" value="InterPro"/>
</dbReference>
<gene>
    <name evidence="12" type="ORF">RND81_06G106400</name>
</gene>
<keyword evidence="5" id="KW-0677">Repeat</keyword>
<evidence type="ECO:0000256" key="10">
    <source>
        <dbReference type="RuleBase" id="RU000488"/>
    </source>
</evidence>
<comment type="function">
    <text evidence="11">Catalyzes the exchange of ADP and ATP across the membrane.</text>
</comment>
<comment type="similarity">
    <text evidence="2 10">Belongs to the mitochondrial carrier (TC 2.A.29) family.</text>
</comment>
<keyword evidence="6 11" id="KW-1133">Transmembrane helix</keyword>
<dbReference type="Gene3D" id="1.50.40.10">
    <property type="entry name" value="Mitochondrial carrier domain"/>
    <property type="match status" value="1"/>
</dbReference>
<comment type="catalytic activity">
    <reaction evidence="8">
        <text>ADP(in) + ATP(out) = ADP(out) + ATP(in)</text>
        <dbReference type="Rhea" id="RHEA:34999"/>
        <dbReference type="ChEBI" id="CHEBI:30616"/>
        <dbReference type="ChEBI" id="CHEBI:456216"/>
    </reaction>
    <physiologicalReaction direction="left-to-right" evidence="8">
        <dbReference type="Rhea" id="RHEA:35000"/>
    </physiologicalReaction>
</comment>
<dbReference type="PANTHER" id="PTHR45635">
    <property type="entry name" value="ADP,ATP CARRIER PROTEIN 1-RELATED-RELATED"/>
    <property type="match status" value="1"/>
</dbReference>
<dbReference type="InterPro" id="IPR002113">
    <property type="entry name" value="ADT_euk_type"/>
</dbReference>
<evidence type="ECO:0000313" key="12">
    <source>
        <dbReference type="EMBL" id="KAK9714602.1"/>
    </source>
</evidence>
<dbReference type="PANTHER" id="PTHR45635:SF23">
    <property type="entry name" value="ADP_ATP TRANSLOCASE"/>
    <property type="match status" value="1"/>
</dbReference>
<evidence type="ECO:0000256" key="9">
    <source>
        <dbReference type="PROSITE-ProRule" id="PRU00282"/>
    </source>
</evidence>
<protein>
    <recommendedName>
        <fullName evidence="11">ADP/ATP translocase</fullName>
    </recommendedName>
    <alternativeName>
        <fullName evidence="11">ADP,ATP carrier protein</fullName>
    </alternativeName>
</protein>
<evidence type="ECO:0000256" key="5">
    <source>
        <dbReference type="ARBA" id="ARBA00022737"/>
    </source>
</evidence>
<comment type="subunit">
    <text evidence="11">Monomer.</text>
</comment>
<keyword evidence="3 10" id="KW-0813">Transport</keyword>
<evidence type="ECO:0000256" key="6">
    <source>
        <dbReference type="ARBA" id="ARBA00022989"/>
    </source>
</evidence>
<comment type="caution">
    <text evidence="11">Lacks conserved residue(s) required for the propagation of feature annotation.</text>
</comment>
<dbReference type="Proteomes" id="UP001443914">
    <property type="component" value="Unassembled WGS sequence"/>
</dbReference>
<sequence length="294" mass="32876">MQCQNNLVKTGRISSPYKGMKDCFLRTIRHEGFFSLWRGNSVNVYTMCGLQAFAILRSNDQDPSRRCLCDDPAGELAVSIAVTAHGYPLLYAQTRIINDGTRVSGIQFTLDSTAKTMTNNAAHRQFSSALDVVKKTLMSDGVPGLYRGCTITFIGFIAYLQAYRAIEESYQTYTKQKPSQVYLGQRRITFLTNFSKFGIIVATLWAVPVAFYPITTVSRRMMMTSGEVNKYKGPIDALIQILRKEGVCSLYKGLTPHCIWSISKASTTLLILKLLGISGISTCFFRFIPTQILM</sequence>
<feature type="repeat" description="Solcar" evidence="9">
    <location>
        <begin position="192"/>
        <end position="278"/>
    </location>
</feature>
<feature type="transmembrane region" description="Helical" evidence="11">
    <location>
        <begin position="197"/>
        <end position="215"/>
    </location>
</feature>
<dbReference type="EMBL" id="JBDFQZ010000006">
    <property type="protein sequence ID" value="KAK9714602.1"/>
    <property type="molecule type" value="Genomic_DNA"/>
</dbReference>
<keyword evidence="13" id="KW-1185">Reference proteome</keyword>
<dbReference type="InterPro" id="IPR002067">
    <property type="entry name" value="MCP"/>
</dbReference>
<accession>A0AAW1K9P1</accession>
<evidence type="ECO:0000256" key="8">
    <source>
        <dbReference type="ARBA" id="ARBA00024143"/>
    </source>
</evidence>
<dbReference type="Pfam" id="PF00153">
    <property type="entry name" value="Mito_carr"/>
    <property type="match status" value="3"/>
</dbReference>
<keyword evidence="4 9" id="KW-0812">Transmembrane</keyword>
<evidence type="ECO:0000256" key="1">
    <source>
        <dbReference type="ARBA" id="ARBA00004141"/>
    </source>
</evidence>
<evidence type="ECO:0000313" key="13">
    <source>
        <dbReference type="Proteomes" id="UP001443914"/>
    </source>
</evidence>
<evidence type="ECO:0000256" key="4">
    <source>
        <dbReference type="ARBA" id="ARBA00022692"/>
    </source>
</evidence>
<dbReference type="PRINTS" id="PR00926">
    <property type="entry name" value="MITOCARRIER"/>
</dbReference>
<dbReference type="PROSITE" id="PS50920">
    <property type="entry name" value="SOLCAR"/>
    <property type="match status" value="3"/>
</dbReference>
<dbReference type="GO" id="GO:0005471">
    <property type="term" value="F:ATP:ADP antiporter activity"/>
    <property type="evidence" value="ECO:0007669"/>
    <property type="project" value="UniProtKB-UniRule"/>
</dbReference>
<feature type="repeat" description="Solcar" evidence="9">
    <location>
        <begin position="1"/>
        <end position="64"/>
    </location>
</feature>
<evidence type="ECO:0000256" key="7">
    <source>
        <dbReference type="ARBA" id="ARBA00023136"/>
    </source>
</evidence>
<evidence type="ECO:0000256" key="2">
    <source>
        <dbReference type="ARBA" id="ARBA00006375"/>
    </source>
</evidence>
<dbReference type="AlphaFoldDB" id="A0AAW1K9P1"/>
<keyword evidence="7 9" id="KW-0472">Membrane</keyword>
<dbReference type="SUPFAM" id="SSF103506">
    <property type="entry name" value="Mitochondrial carrier"/>
    <property type="match status" value="1"/>
</dbReference>
<feature type="transmembrane region" description="Helical" evidence="11">
    <location>
        <begin position="270"/>
        <end position="288"/>
    </location>
</feature>
<dbReference type="InterPro" id="IPR023395">
    <property type="entry name" value="MCP_dom_sf"/>
</dbReference>
<evidence type="ECO:0000256" key="3">
    <source>
        <dbReference type="ARBA" id="ARBA00022448"/>
    </source>
</evidence>
<proteinExistence type="inferred from homology"/>
<feature type="transmembrane region" description="Helical" evidence="11">
    <location>
        <begin position="144"/>
        <end position="163"/>
    </location>
</feature>
<evidence type="ECO:0000256" key="11">
    <source>
        <dbReference type="RuleBase" id="RU368008"/>
    </source>
</evidence>
<reference evidence="12" key="1">
    <citation type="submission" date="2024-03" db="EMBL/GenBank/DDBJ databases">
        <title>WGS assembly of Saponaria officinalis var. Norfolk2.</title>
        <authorList>
            <person name="Jenkins J."/>
            <person name="Shu S."/>
            <person name="Grimwood J."/>
            <person name="Barry K."/>
            <person name="Goodstein D."/>
            <person name="Schmutz J."/>
            <person name="Leebens-Mack J."/>
            <person name="Osbourn A."/>
        </authorList>
    </citation>
    <scope>NUCLEOTIDE SEQUENCE [LARGE SCALE GENOMIC DNA]</scope>
    <source>
        <strain evidence="12">JIC</strain>
    </source>
</reference>
<dbReference type="InterPro" id="IPR018108">
    <property type="entry name" value="MCP_transmembrane"/>
</dbReference>
<dbReference type="GO" id="GO:0005743">
    <property type="term" value="C:mitochondrial inner membrane"/>
    <property type="evidence" value="ECO:0007669"/>
    <property type="project" value="InterPro"/>
</dbReference>
<comment type="caution">
    <text evidence="12">The sequence shown here is derived from an EMBL/GenBank/DDBJ whole genome shotgun (WGS) entry which is preliminary data.</text>
</comment>